<dbReference type="Pfam" id="PF19578">
    <property type="entry name" value="DUF6090"/>
    <property type="match status" value="1"/>
</dbReference>
<evidence type="ECO:0000313" key="2">
    <source>
        <dbReference type="EMBL" id="MDT0620490.1"/>
    </source>
</evidence>
<name>A0ABU3BEA0_9FLAO</name>
<keyword evidence="1" id="KW-0472">Membrane</keyword>
<comment type="caution">
    <text evidence="2">The sequence shown here is derived from an EMBL/GenBank/DDBJ whole genome shotgun (WGS) entry which is preliminary data.</text>
</comment>
<evidence type="ECO:0000313" key="3">
    <source>
        <dbReference type="Proteomes" id="UP001250662"/>
    </source>
</evidence>
<proteinExistence type="predicted"/>
<dbReference type="RefSeq" id="WP_311386858.1">
    <property type="nucleotide sequence ID" value="NZ_JAVRHU010000001.1"/>
</dbReference>
<organism evidence="2 3">
    <name type="scientific">Croceitalea vernalis</name>
    <dbReference type="NCBI Taxonomy" id="3075599"/>
    <lineage>
        <taxon>Bacteria</taxon>
        <taxon>Pseudomonadati</taxon>
        <taxon>Bacteroidota</taxon>
        <taxon>Flavobacteriia</taxon>
        <taxon>Flavobacteriales</taxon>
        <taxon>Flavobacteriaceae</taxon>
        <taxon>Croceitalea</taxon>
    </lineage>
</organism>
<evidence type="ECO:0000256" key="1">
    <source>
        <dbReference type="SAM" id="Phobius"/>
    </source>
</evidence>
<reference evidence="2 3" key="1">
    <citation type="submission" date="2023-09" db="EMBL/GenBank/DDBJ databases">
        <authorList>
            <person name="Rey-Velasco X."/>
        </authorList>
    </citation>
    <scope>NUCLEOTIDE SEQUENCE [LARGE SCALE GENOMIC DNA]</scope>
    <source>
        <strain evidence="2 3">P007</strain>
    </source>
</reference>
<accession>A0ABU3BEA0</accession>
<dbReference type="InterPro" id="IPR045749">
    <property type="entry name" value="DUF6090"/>
</dbReference>
<protein>
    <submittedName>
        <fullName evidence="2">DUF6090 family protein</fullName>
    </submittedName>
</protein>
<keyword evidence="1" id="KW-0812">Transmembrane</keyword>
<dbReference type="EMBL" id="JAVRHU010000001">
    <property type="protein sequence ID" value="MDT0620490.1"/>
    <property type="molecule type" value="Genomic_DNA"/>
</dbReference>
<gene>
    <name evidence="2" type="ORF">RM520_02575</name>
</gene>
<keyword evidence="1" id="KW-1133">Transmembrane helix</keyword>
<keyword evidence="3" id="KW-1185">Reference proteome</keyword>
<dbReference type="Proteomes" id="UP001250662">
    <property type="component" value="Unassembled WGS sequence"/>
</dbReference>
<feature type="transmembrane region" description="Helical" evidence="1">
    <location>
        <begin position="21"/>
        <end position="42"/>
    </location>
</feature>
<sequence>MFKFFRKIRVKPISEGKTGKYFKYAIGEIILVVIGILIALQINNWNQNRINKLEEQRIFQDLGEELQFNRFLMKNGTEKMQEVIASAERMLDWVNTSPKEFNQSLFDQDLDKLTWVWLAGRPTTLYDVLSASGDFDLITSSNLRKKLADFKRGQETLIAFEYNQNRFVDNQLRPFLNKNVDRTTVRSIYKSSQLITTEHDSPFISNHIELLQNREFANLLTDLIFFTKRIEENYSRLKHDIIEIDSLMHVKYPSMETKTYIPY</sequence>